<dbReference type="Gene3D" id="3.30.200.20">
    <property type="entry name" value="Phosphorylase Kinase, domain 1"/>
    <property type="match status" value="1"/>
</dbReference>
<evidence type="ECO:0000256" key="4">
    <source>
        <dbReference type="ARBA" id="ARBA00022741"/>
    </source>
</evidence>
<proteinExistence type="inferred from homology"/>
<dbReference type="PROSITE" id="PS00107">
    <property type="entry name" value="PROTEIN_KINASE_ATP"/>
    <property type="match status" value="1"/>
</dbReference>
<keyword evidence="2 10" id="KW-0723">Serine/threonine-protein kinase</keyword>
<dbReference type="InterPro" id="IPR017441">
    <property type="entry name" value="Protein_kinase_ATP_BS"/>
</dbReference>
<evidence type="ECO:0000256" key="10">
    <source>
        <dbReference type="RuleBase" id="RU000304"/>
    </source>
</evidence>
<accession>A0ABR2KAK5</accession>
<feature type="binding site" evidence="9">
    <location>
        <position position="69"/>
    </location>
    <ligand>
        <name>ATP</name>
        <dbReference type="ChEBI" id="CHEBI:30616"/>
    </ligand>
</feature>
<gene>
    <name evidence="12" type="ORF">M9Y10_039221</name>
</gene>
<organism evidence="12 13">
    <name type="scientific">Tritrichomonas musculus</name>
    <dbReference type="NCBI Taxonomy" id="1915356"/>
    <lineage>
        <taxon>Eukaryota</taxon>
        <taxon>Metamonada</taxon>
        <taxon>Parabasalia</taxon>
        <taxon>Tritrichomonadida</taxon>
        <taxon>Tritrichomonadidae</taxon>
        <taxon>Tritrichomonas</taxon>
    </lineage>
</organism>
<dbReference type="InterPro" id="IPR000719">
    <property type="entry name" value="Prot_kinase_dom"/>
</dbReference>
<keyword evidence="6 9" id="KW-0067">ATP-binding</keyword>
<keyword evidence="13" id="KW-1185">Reference proteome</keyword>
<evidence type="ECO:0000259" key="11">
    <source>
        <dbReference type="PROSITE" id="PS50011"/>
    </source>
</evidence>
<dbReference type="PANTHER" id="PTHR24054">
    <property type="entry name" value="CASEIN KINASE II SUBUNIT ALPHA"/>
    <property type="match status" value="1"/>
</dbReference>
<evidence type="ECO:0000256" key="8">
    <source>
        <dbReference type="ARBA" id="ARBA00048679"/>
    </source>
</evidence>
<name>A0ABR2KAK5_9EUKA</name>
<dbReference type="CDD" id="cd14132">
    <property type="entry name" value="STKc_CK2_alpha"/>
    <property type="match status" value="1"/>
</dbReference>
<evidence type="ECO:0000256" key="3">
    <source>
        <dbReference type="ARBA" id="ARBA00022679"/>
    </source>
</evidence>
<evidence type="ECO:0000256" key="1">
    <source>
        <dbReference type="ARBA" id="ARBA00012513"/>
    </source>
</evidence>
<evidence type="ECO:0000256" key="6">
    <source>
        <dbReference type="ARBA" id="ARBA00022840"/>
    </source>
</evidence>
<dbReference type="InterPro" id="IPR011009">
    <property type="entry name" value="Kinase-like_dom_sf"/>
</dbReference>
<reference evidence="12 13" key="1">
    <citation type="submission" date="2024-04" db="EMBL/GenBank/DDBJ databases">
        <title>Tritrichomonas musculus Genome.</title>
        <authorList>
            <person name="Alves-Ferreira E."/>
            <person name="Grigg M."/>
            <person name="Lorenzi H."/>
            <person name="Galac M."/>
        </authorList>
    </citation>
    <scope>NUCLEOTIDE SEQUENCE [LARGE SCALE GENOMIC DNA]</scope>
    <source>
        <strain evidence="12 13">EAF2021</strain>
    </source>
</reference>
<comment type="caution">
    <text evidence="12">The sequence shown here is derived from an EMBL/GenBank/DDBJ whole genome shotgun (WGS) entry which is preliminary data.</text>
</comment>
<dbReference type="Gene3D" id="1.10.510.10">
    <property type="entry name" value="Transferase(Phosphotransferase) domain 1"/>
    <property type="match status" value="1"/>
</dbReference>
<dbReference type="PROSITE" id="PS50011">
    <property type="entry name" value="PROTEIN_KINASE_DOM"/>
    <property type="match status" value="1"/>
</dbReference>
<keyword evidence="4 9" id="KW-0547">Nucleotide-binding</keyword>
<dbReference type="PANTHER" id="PTHR24054:SF0">
    <property type="entry name" value="CASEIN KINASE II SUBUNIT ALPHA"/>
    <property type="match status" value="1"/>
</dbReference>
<dbReference type="SMART" id="SM00220">
    <property type="entry name" value="S_TKc"/>
    <property type="match status" value="1"/>
</dbReference>
<sequence>MEKNGDKPNQKIHALNDTQNCQQITDQQAGITIKFGNIDNYYIVERIGRGKYSTVFLGRTIKDQPCVLKVLKPVSITKINKEIKILEELKGGPNVCQLYDVVFDSESQSITLVMEYIESLDFRVLYEQLTLADVKFYTYNILKCLRYAHSKGVMHRDIKPQNIMIDHYRKKLAIIDWGLADHYNLNAQYHVRVATVHYKAPELLLSYPYYNFAVDIWGLGCTFASMLFKRFPFFRGRDNNEMLLRISSFIDGALIIQYAEKLSLQIPQNLQSKITDRRKKTWEDLKNEKNENMYDPLALDLLSKMLTIDHTDRITANDAINHPFFDDVRDL</sequence>
<keyword evidence="5" id="KW-0418">Kinase</keyword>
<dbReference type="EC" id="2.7.11.1" evidence="1"/>
<protein>
    <recommendedName>
        <fullName evidence="1">non-specific serine/threonine protein kinase</fullName>
        <ecNumber evidence="1">2.7.11.1</ecNumber>
    </recommendedName>
</protein>
<evidence type="ECO:0000313" key="13">
    <source>
        <dbReference type="Proteomes" id="UP001470230"/>
    </source>
</evidence>
<dbReference type="InterPro" id="IPR008271">
    <property type="entry name" value="Ser/Thr_kinase_AS"/>
</dbReference>
<evidence type="ECO:0000256" key="7">
    <source>
        <dbReference type="ARBA" id="ARBA00047899"/>
    </source>
</evidence>
<dbReference type="PROSITE" id="PS00108">
    <property type="entry name" value="PROTEIN_KINASE_ST"/>
    <property type="match status" value="1"/>
</dbReference>
<keyword evidence="3" id="KW-0808">Transferase</keyword>
<comment type="catalytic activity">
    <reaction evidence="7">
        <text>L-threonyl-[protein] + ATP = O-phospho-L-threonyl-[protein] + ADP + H(+)</text>
        <dbReference type="Rhea" id="RHEA:46608"/>
        <dbReference type="Rhea" id="RHEA-COMP:11060"/>
        <dbReference type="Rhea" id="RHEA-COMP:11605"/>
        <dbReference type="ChEBI" id="CHEBI:15378"/>
        <dbReference type="ChEBI" id="CHEBI:30013"/>
        <dbReference type="ChEBI" id="CHEBI:30616"/>
        <dbReference type="ChEBI" id="CHEBI:61977"/>
        <dbReference type="ChEBI" id="CHEBI:456216"/>
        <dbReference type="EC" id="2.7.11.1"/>
    </reaction>
</comment>
<dbReference type="Pfam" id="PF00069">
    <property type="entry name" value="Pkinase"/>
    <property type="match status" value="1"/>
</dbReference>
<dbReference type="Proteomes" id="UP001470230">
    <property type="component" value="Unassembled WGS sequence"/>
</dbReference>
<comment type="similarity">
    <text evidence="10">Belongs to the protein kinase superfamily.</text>
</comment>
<dbReference type="SUPFAM" id="SSF56112">
    <property type="entry name" value="Protein kinase-like (PK-like)"/>
    <property type="match status" value="1"/>
</dbReference>
<evidence type="ECO:0000256" key="9">
    <source>
        <dbReference type="PROSITE-ProRule" id="PRU10141"/>
    </source>
</evidence>
<dbReference type="InterPro" id="IPR045216">
    <property type="entry name" value="CK2_alpha"/>
</dbReference>
<comment type="catalytic activity">
    <reaction evidence="8">
        <text>L-seryl-[protein] + ATP = O-phospho-L-seryl-[protein] + ADP + H(+)</text>
        <dbReference type="Rhea" id="RHEA:17989"/>
        <dbReference type="Rhea" id="RHEA-COMP:9863"/>
        <dbReference type="Rhea" id="RHEA-COMP:11604"/>
        <dbReference type="ChEBI" id="CHEBI:15378"/>
        <dbReference type="ChEBI" id="CHEBI:29999"/>
        <dbReference type="ChEBI" id="CHEBI:30616"/>
        <dbReference type="ChEBI" id="CHEBI:83421"/>
        <dbReference type="ChEBI" id="CHEBI:456216"/>
        <dbReference type="EC" id="2.7.11.1"/>
    </reaction>
</comment>
<evidence type="ECO:0000256" key="2">
    <source>
        <dbReference type="ARBA" id="ARBA00022527"/>
    </source>
</evidence>
<dbReference type="EMBL" id="JAPFFF010000006">
    <property type="protein sequence ID" value="KAK8888158.1"/>
    <property type="molecule type" value="Genomic_DNA"/>
</dbReference>
<feature type="domain" description="Protein kinase" evidence="11">
    <location>
        <begin position="41"/>
        <end position="325"/>
    </location>
</feature>
<evidence type="ECO:0000256" key="5">
    <source>
        <dbReference type="ARBA" id="ARBA00022777"/>
    </source>
</evidence>
<evidence type="ECO:0000313" key="12">
    <source>
        <dbReference type="EMBL" id="KAK8888158.1"/>
    </source>
</evidence>